<dbReference type="PANTHER" id="PTHR38103:SF1">
    <property type="entry name" value="RECOMBINATION-ASSOCIATED PROTEIN RDGC"/>
    <property type="match status" value="1"/>
</dbReference>
<gene>
    <name evidence="6" type="ORF">C8D97_101132</name>
</gene>
<accession>A0A316G006</accession>
<evidence type="ECO:0000256" key="2">
    <source>
        <dbReference type="ARBA" id="ARBA00008657"/>
    </source>
</evidence>
<evidence type="ECO:0000256" key="4">
    <source>
        <dbReference type="ARBA" id="ARBA00022490"/>
    </source>
</evidence>
<dbReference type="EMBL" id="QGGU01000001">
    <property type="protein sequence ID" value="PWK54284.1"/>
    <property type="molecule type" value="Genomic_DNA"/>
</dbReference>
<evidence type="ECO:0000256" key="1">
    <source>
        <dbReference type="ARBA" id="ARBA00004453"/>
    </source>
</evidence>
<dbReference type="AlphaFoldDB" id="A0A316G006"/>
<name>A0A316G006_9GAMM</name>
<evidence type="ECO:0000256" key="5">
    <source>
        <dbReference type="ARBA" id="ARBA00023172"/>
    </source>
</evidence>
<evidence type="ECO:0000313" key="6">
    <source>
        <dbReference type="EMBL" id="PWK54284.1"/>
    </source>
</evidence>
<dbReference type="GO" id="GO:0006310">
    <property type="term" value="P:DNA recombination"/>
    <property type="evidence" value="ECO:0007669"/>
    <property type="project" value="UniProtKB-KW"/>
</dbReference>
<comment type="caution">
    <text evidence="6">The sequence shown here is derived from an EMBL/GenBank/DDBJ whole genome shotgun (WGS) entry which is preliminary data.</text>
</comment>
<evidence type="ECO:0000256" key="3">
    <source>
        <dbReference type="ARBA" id="ARBA00022296"/>
    </source>
</evidence>
<dbReference type="PANTHER" id="PTHR38103">
    <property type="entry name" value="RECOMBINATION-ASSOCIATED PROTEIN RDGC"/>
    <property type="match status" value="1"/>
</dbReference>
<dbReference type="OrthoDB" id="5290530at2"/>
<dbReference type="Proteomes" id="UP000245790">
    <property type="component" value="Unassembled WGS sequence"/>
</dbReference>
<dbReference type="GO" id="GO:0000018">
    <property type="term" value="P:regulation of DNA recombination"/>
    <property type="evidence" value="ECO:0007669"/>
    <property type="project" value="TreeGrafter"/>
</dbReference>
<evidence type="ECO:0000313" key="7">
    <source>
        <dbReference type="Proteomes" id="UP000245790"/>
    </source>
</evidence>
<dbReference type="RefSeq" id="WP_109761408.1">
    <property type="nucleotide sequence ID" value="NZ_QGGU01000001.1"/>
</dbReference>
<dbReference type="Pfam" id="PF04381">
    <property type="entry name" value="RdgC"/>
    <property type="match status" value="1"/>
</dbReference>
<comment type="similarity">
    <text evidence="2">Belongs to the RdgC family.</text>
</comment>
<reference evidence="6 7" key="1">
    <citation type="submission" date="2018-05" db="EMBL/GenBank/DDBJ databases">
        <title>Genomic Encyclopedia of Type Strains, Phase IV (KMG-IV): sequencing the most valuable type-strain genomes for metagenomic binning, comparative biology and taxonomic classification.</title>
        <authorList>
            <person name="Goeker M."/>
        </authorList>
    </citation>
    <scope>NUCLEOTIDE SEQUENCE [LARGE SCALE GENOMIC DNA]</scope>
    <source>
        <strain evidence="6 7">DSM 25350</strain>
    </source>
</reference>
<comment type="subcellular location">
    <subcellularLocation>
        <location evidence="1">Cytoplasm</location>
        <location evidence="1">Nucleoid</location>
    </subcellularLocation>
</comment>
<proteinExistence type="inferred from homology"/>
<organism evidence="6 7">
    <name type="scientific">Pleionea mediterranea</name>
    <dbReference type="NCBI Taxonomy" id="523701"/>
    <lineage>
        <taxon>Bacteria</taxon>
        <taxon>Pseudomonadati</taxon>
        <taxon>Pseudomonadota</taxon>
        <taxon>Gammaproteobacteria</taxon>
        <taxon>Oceanospirillales</taxon>
        <taxon>Pleioneaceae</taxon>
        <taxon>Pleionea</taxon>
    </lineage>
</organism>
<sequence>MWFRNLQLYRFVDSFNLSEQEFAEKLAEQRFQPCGRQSKETVGWISPLHRHQEELVYHANGCFLFCMRKEQKVIPPTMINEALEERVSEIEIEQGRKVFRKEKQQFKEDIMAMLLPKAFTRATHTHAYIDTRNGFMVVNAGSIALADTFISLLVDSLGVLGAVKIDAEQNPAATMNQWLLEGLPEPWSLSGEYELKDPQDERVARFKDNELEGQGGQVIQDLINDGYWVSKLGIYFKDLLKCTVTDDLQIKSVKFGDELLNQNDELDIEDHMAKFDADFVLMTQTVAEFYDDFAKSFTLVNSTPE</sequence>
<dbReference type="InterPro" id="IPR007476">
    <property type="entry name" value="RdgC"/>
</dbReference>
<protein>
    <recommendedName>
        <fullName evidence="3">Recombination-associated protein RdgC</fullName>
    </recommendedName>
</protein>
<dbReference type="GO" id="GO:0043590">
    <property type="term" value="C:bacterial nucleoid"/>
    <property type="evidence" value="ECO:0007669"/>
    <property type="project" value="TreeGrafter"/>
</dbReference>
<keyword evidence="7" id="KW-1185">Reference proteome</keyword>
<dbReference type="NCBIfam" id="NF001464">
    <property type="entry name" value="PRK00321.1-5"/>
    <property type="match status" value="1"/>
</dbReference>
<keyword evidence="4" id="KW-0963">Cytoplasm</keyword>
<dbReference type="GO" id="GO:0003690">
    <property type="term" value="F:double-stranded DNA binding"/>
    <property type="evidence" value="ECO:0007669"/>
    <property type="project" value="TreeGrafter"/>
</dbReference>
<keyword evidence="5" id="KW-0233">DNA recombination</keyword>